<evidence type="ECO:0000256" key="2">
    <source>
        <dbReference type="ARBA" id="ARBA00022617"/>
    </source>
</evidence>
<sequence length="404" mass="43886">MTTVVDTGRMPPFALGAAQIADPYPVYRRYLATDPVHRQQRHDGADTWYVFGYDDVSAVLSDRRYGRRGPGGGSAVPIPARYAALHDVVTNWLVFLDPPRHTALRSKVAGHFAQARVTPLRPRIEALVDGLLTGLAGRPVVDLVADFAAPLPILVIADLLGVPAAQHRWLRRHAVALQQANTSHRGDGFPAADRAARELSDFFAAQAERRGRTDADDLVAHLLAAGLTGVELASTCIHLLTAGHETTTNLLAKSVLALLRHPDVHAELSAVPEAMPPAVEELIRYDSPVQMVRRRARQDVALGGRHIDAGSTVVLVLGSANRDPARFPDPDRLDIHRDTTRHTGFGIGIHYCVGAHLARLEAEIGLAGLLRRLPRLSLAEHPVPYADDLVFHGPSRLLVHPGSR</sequence>
<dbReference type="PRINTS" id="PR00359">
    <property type="entry name" value="BP450"/>
</dbReference>
<keyword evidence="9" id="KW-1185">Reference proteome</keyword>
<dbReference type="PANTHER" id="PTHR46696:SF1">
    <property type="entry name" value="CYTOCHROME P450 YJIB-RELATED"/>
    <property type="match status" value="1"/>
</dbReference>
<keyword evidence="6 7" id="KW-0503">Monooxygenase</keyword>
<reference evidence="8 9" key="1">
    <citation type="submission" date="2019-06" db="EMBL/GenBank/DDBJ databases">
        <title>Sequencing the genomes of 1000 actinobacteria strains.</title>
        <authorList>
            <person name="Klenk H.-P."/>
        </authorList>
    </citation>
    <scope>NUCLEOTIDE SEQUENCE [LARGE SCALE GENOMIC DNA]</scope>
    <source>
        <strain evidence="8 9">DSM 43866</strain>
    </source>
</reference>
<proteinExistence type="inferred from homology"/>
<dbReference type="GO" id="GO:0005506">
    <property type="term" value="F:iron ion binding"/>
    <property type="evidence" value="ECO:0007669"/>
    <property type="project" value="InterPro"/>
</dbReference>
<dbReference type="PANTHER" id="PTHR46696">
    <property type="entry name" value="P450, PUTATIVE (EUROFUNG)-RELATED"/>
    <property type="match status" value="1"/>
</dbReference>
<evidence type="ECO:0000256" key="1">
    <source>
        <dbReference type="ARBA" id="ARBA00010617"/>
    </source>
</evidence>
<dbReference type="PROSITE" id="PS00086">
    <property type="entry name" value="CYTOCHROME_P450"/>
    <property type="match status" value="1"/>
</dbReference>
<dbReference type="CDD" id="cd20625">
    <property type="entry name" value="CYP164-like"/>
    <property type="match status" value="1"/>
</dbReference>
<evidence type="ECO:0000256" key="6">
    <source>
        <dbReference type="ARBA" id="ARBA00023033"/>
    </source>
</evidence>
<dbReference type="AlphaFoldDB" id="A0A561WIY0"/>
<dbReference type="GO" id="GO:0020037">
    <property type="term" value="F:heme binding"/>
    <property type="evidence" value="ECO:0007669"/>
    <property type="project" value="InterPro"/>
</dbReference>
<evidence type="ECO:0000313" key="8">
    <source>
        <dbReference type="EMBL" id="TWG23832.1"/>
    </source>
</evidence>
<dbReference type="InterPro" id="IPR036396">
    <property type="entry name" value="Cyt_P450_sf"/>
</dbReference>
<dbReference type="Gene3D" id="1.10.630.10">
    <property type="entry name" value="Cytochrome P450"/>
    <property type="match status" value="1"/>
</dbReference>
<keyword evidence="2 7" id="KW-0349">Heme</keyword>
<comment type="similarity">
    <text evidence="1 7">Belongs to the cytochrome P450 family.</text>
</comment>
<dbReference type="SUPFAM" id="SSF48264">
    <property type="entry name" value="Cytochrome P450"/>
    <property type="match status" value="1"/>
</dbReference>
<gene>
    <name evidence="8" type="ORF">FHX34_102383</name>
</gene>
<dbReference type="Proteomes" id="UP000320239">
    <property type="component" value="Unassembled WGS sequence"/>
</dbReference>
<keyword evidence="3 7" id="KW-0479">Metal-binding</keyword>
<evidence type="ECO:0000256" key="4">
    <source>
        <dbReference type="ARBA" id="ARBA00023002"/>
    </source>
</evidence>
<evidence type="ECO:0000256" key="7">
    <source>
        <dbReference type="RuleBase" id="RU000461"/>
    </source>
</evidence>
<dbReference type="GO" id="GO:0004497">
    <property type="term" value="F:monooxygenase activity"/>
    <property type="evidence" value="ECO:0007669"/>
    <property type="project" value="UniProtKB-KW"/>
</dbReference>
<evidence type="ECO:0000313" key="9">
    <source>
        <dbReference type="Proteomes" id="UP000320239"/>
    </source>
</evidence>
<dbReference type="InterPro" id="IPR017972">
    <property type="entry name" value="Cyt_P450_CS"/>
</dbReference>
<name>A0A561WIY0_ACTTI</name>
<dbReference type="InterPro" id="IPR001128">
    <property type="entry name" value="Cyt_P450"/>
</dbReference>
<dbReference type="EMBL" id="VIWY01000002">
    <property type="protein sequence ID" value="TWG23832.1"/>
    <property type="molecule type" value="Genomic_DNA"/>
</dbReference>
<dbReference type="GO" id="GO:0016705">
    <property type="term" value="F:oxidoreductase activity, acting on paired donors, with incorporation or reduction of molecular oxygen"/>
    <property type="evidence" value="ECO:0007669"/>
    <property type="project" value="InterPro"/>
</dbReference>
<accession>A0A561WIY0</accession>
<dbReference type="GO" id="GO:0017000">
    <property type="term" value="P:antibiotic biosynthetic process"/>
    <property type="evidence" value="ECO:0007669"/>
    <property type="project" value="UniProtKB-ARBA"/>
</dbReference>
<evidence type="ECO:0000256" key="5">
    <source>
        <dbReference type="ARBA" id="ARBA00023004"/>
    </source>
</evidence>
<dbReference type="RefSeq" id="WP_239082234.1">
    <property type="nucleotide sequence ID" value="NZ_BOMX01000043.1"/>
</dbReference>
<organism evidence="8 9">
    <name type="scientific">Actinoplanes teichomyceticus</name>
    <dbReference type="NCBI Taxonomy" id="1867"/>
    <lineage>
        <taxon>Bacteria</taxon>
        <taxon>Bacillati</taxon>
        <taxon>Actinomycetota</taxon>
        <taxon>Actinomycetes</taxon>
        <taxon>Micromonosporales</taxon>
        <taxon>Micromonosporaceae</taxon>
        <taxon>Actinoplanes</taxon>
    </lineage>
</organism>
<dbReference type="FunFam" id="1.10.630.10:FF:000018">
    <property type="entry name" value="Cytochrome P450 monooxygenase"/>
    <property type="match status" value="1"/>
</dbReference>
<dbReference type="Pfam" id="PF00067">
    <property type="entry name" value="p450"/>
    <property type="match status" value="1"/>
</dbReference>
<keyword evidence="4 7" id="KW-0560">Oxidoreductase</keyword>
<dbReference type="InterPro" id="IPR002397">
    <property type="entry name" value="Cyt_P450_B"/>
</dbReference>
<comment type="caution">
    <text evidence="8">The sequence shown here is derived from an EMBL/GenBank/DDBJ whole genome shotgun (WGS) entry which is preliminary data.</text>
</comment>
<keyword evidence="5 7" id="KW-0408">Iron</keyword>
<evidence type="ECO:0000256" key="3">
    <source>
        <dbReference type="ARBA" id="ARBA00022723"/>
    </source>
</evidence>
<protein>
    <submittedName>
        <fullName evidence="8">Cytochrome P450</fullName>
    </submittedName>
</protein>